<feature type="domain" description="B box-type" evidence="7">
    <location>
        <begin position="127"/>
        <end position="167"/>
    </location>
</feature>
<keyword evidence="5" id="KW-0175">Coiled coil</keyword>
<evidence type="ECO:0000313" key="8">
    <source>
        <dbReference type="Ensembl" id="ENSFHEP00000033078.1"/>
    </source>
</evidence>
<reference evidence="8" key="1">
    <citation type="submission" date="2025-08" db="UniProtKB">
        <authorList>
            <consortium name="Ensembl"/>
        </authorList>
    </citation>
    <scope>IDENTIFICATION</scope>
</reference>
<dbReference type="InterPro" id="IPR001841">
    <property type="entry name" value="Znf_RING"/>
</dbReference>
<evidence type="ECO:0000313" key="9">
    <source>
        <dbReference type="Proteomes" id="UP000265000"/>
    </source>
</evidence>
<dbReference type="PANTHER" id="PTHR25465">
    <property type="entry name" value="B-BOX DOMAIN CONTAINING"/>
    <property type="match status" value="1"/>
</dbReference>
<dbReference type="SMART" id="SM00184">
    <property type="entry name" value="RING"/>
    <property type="match status" value="1"/>
</dbReference>
<dbReference type="Ensembl" id="ENSFHET00000027041.1">
    <property type="protein sequence ID" value="ENSFHEP00000033078.1"/>
    <property type="gene ID" value="ENSFHEG00000019984.1"/>
</dbReference>
<reference evidence="8" key="2">
    <citation type="submission" date="2025-09" db="UniProtKB">
        <authorList>
            <consortium name="Ensembl"/>
        </authorList>
    </citation>
    <scope>IDENTIFICATION</scope>
</reference>
<dbReference type="InterPro" id="IPR027370">
    <property type="entry name" value="Znf-RING_euk"/>
</dbReference>
<evidence type="ECO:0000256" key="1">
    <source>
        <dbReference type="ARBA" id="ARBA00022723"/>
    </source>
</evidence>
<dbReference type="InterPro" id="IPR051051">
    <property type="entry name" value="E3_ubiq-ligase_TRIM/RNF"/>
</dbReference>
<keyword evidence="3" id="KW-0862">Zinc</keyword>
<dbReference type="CDD" id="cd19769">
    <property type="entry name" value="Bbox2_TRIM16-like"/>
    <property type="match status" value="1"/>
</dbReference>
<keyword evidence="2 4" id="KW-0863">Zinc-finger</keyword>
<dbReference type="SMART" id="SM00336">
    <property type="entry name" value="BBOX"/>
    <property type="match status" value="1"/>
</dbReference>
<protein>
    <submittedName>
        <fullName evidence="8">Uncharacterized protein</fullName>
    </submittedName>
</protein>
<keyword evidence="9" id="KW-1185">Reference proteome</keyword>
<dbReference type="AlphaFoldDB" id="A0A3Q2QY27"/>
<keyword evidence="1" id="KW-0479">Metal-binding</keyword>
<dbReference type="Proteomes" id="UP000265000">
    <property type="component" value="Unplaced"/>
</dbReference>
<dbReference type="PROSITE" id="PS50119">
    <property type="entry name" value="ZF_BBOX"/>
    <property type="match status" value="1"/>
</dbReference>
<feature type="coiled-coil region" evidence="5">
    <location>
        <begin position="164"/>
        <end position="247"/>
    </location>
</feature>
<dbReference type="Gene3D" id="3.30.160.60">
    <property type="entry name" value="Classic Zinc Finger"/>
    <property type="match status" value="1"/>
</dbReference>
<organism evidence="8 9">
    <name type="scientific">Fundulus heteroclitus</name>
    <name type="common">Killifish</name>
    <name type="synonym">Mummichog</name>
    <dbReference type="NCBI Taxonomy" id="8078"/>
    <lineage>
        <taxon>Eukaryota</taxon>
        <taxon>Metazoa</taxon>
        <taxon>Chordata</taxon>
        <taxon>Craniata</taxon>
        <taxon>Vertebrata</taxon>
        <taxon>Euteleostomi</taxon>
        <taxon>Actinopterygii</taxon>
        <taxon>Neopterygii</taxon>
        <taxon>Teleostei</taxon>
        <taxon>Neoteleostei</taxon>
        <taxon>Acanthomorphata</taxon>
        <taxon>Ovalentaria</taxon>
        <taxon>Atherinomorphae</taxon>
        <taxon>Cyprinodontiformes</taxon>
        <taxon>Fundulidae</taxon>
        <taxon>Fundulus</taxon>
    </lineage>
</organism>
<dbReference type="InterPro" id="IPR013083">
    <property type="entry name" value="Znf_RING/FYVE/PHD"/>
</dbReference>
<feature type="domain" description="RING-type" evidence="6">
    <location>
        <begin position="10"/>
        <end position="50"/>
    </location>
</feature>
<dbReference type="GO" id="GO:0008270">
    <property type="term" value="F:zinc ion binding"/>
    <property type="evidence" value="ECO:0007669"/>
    <property type="project" value="UniProtKB-KW"/>
</dbReference>
<evidence type="ECO:0000256" key="2">
    <source>
        <dbReference type="ARBA" id="ARBA00022771"/>
    </source>
</evidence>
<accession>A0A3Q2QY27</accession>
<evidence type="ECO:0000256" key="3">
    <source>
        <dbReference type="ARBA" id="ARBA00022833"/>
    </source>
</evidence>
<sequence>MSLQMSAPGCCICLDDFLSPASLPCGHCFCLGCIGEYWRLSESYRCPLCTAVFPVRPQLETIRTPQTENEAAPLKAGEVPCDFCPAQRPAVRSCQVCLASYCAAHLEPHYQREDLGRHLLVSVAKNLEDSMCGLHGKKLERFCTSDRTCICNMCTKTEHRGHHIVSLSNEAAKNKNKLKRIRTKLQQRIQDKLAEKQKLAADLHGELSADLWAQTKKKQLEEEIRELQERNAELEQLAQEEDNLQFLQV</sequence>
<dbReference type="InterPro" id="IPR017907">
    <property type="entry name" value="Znf_RING_CS"/>
</dbReference>
<dbReference type="InterPro" id="IPR000315">
    <property type="entry name" value="Znf_B-box"/>
</dbReference>
<name>A0A3Q2QY27_FUNHE</name>
<evidence type="ECO:0000259" key="6">
    <source>
        <dbReference type="PROSITE" id="PS50089"/>
    </source>
</evidence>
<dbReference type="SUPFAM" id="SSF57850">
    <property type="entry name" value="RING/U-box"/>
    <property type="match status" value="1"/>
</dbReference>
<dbReference type="Gene3D" id="3.30.40.10">
    <property type="entry name" value="Zinc/RING finger domain, C3HC4 (zinc finger)"/>
    <property type="match status" value="1"/>
</dbReference>
<dbReference type="GeneTree" id="ENSGT00940000154395"/>
<evidence type="ECO:0000256" key="5">
    <source>
        <dbReference type="SAM" id="Coils"/>
    </source>
</evidence>
<dbReference type="PROSITE" id="PS50089">
    <property type="entry name" value="ZF_RING_2"/>
    <property type="match status" value="1"/>
</dbReference>
<dbReference type="SUPFAM" id="SSF57845">
    <property type="entry name" value="B-box zinc-binding domain"/>
    <property type="match status" value="1"/>
</dbReference>
<evidence type="ECO:0000256" key="4">
    <source>
        <dbReference type="PROSITE-ProRule" id="PRU00024"/>
    </source>
</evidence>
<dbReference type="Gene3D" id="4.10.830.40">
    <property type="match status" value="1"/>
</dbReference>
<dbReference type="PANTHER" id="PTHR25465:SF32">
    <property type="entry name" value="BLOODTHIRSTY-RELATED GENE FAMILY, MEMBER 16 ISOFORM X1-RELATED"/>
    <property type="match status" value="1"/>
</dbReference>
<evidence type="ECO:0000259" key="7">
    <source>
        <dbReference type="PROSITE" id="PS50119"/>
    </source>
</evidence>
<dbReference type="Pfam" id="PF00643">
    <property type="entry name" value="zf-B_box"/>
    <property type="match status" value="1"/>
</dbReference>
<dbReference type="Pfam" id="PF13445">
    <property type="entry name" value="zf-RING_UBOX"/>
    <property type="match status" value="1"/>
</dbReference>
<proteinExistence type="predicted"/>
<dbReference type="PROSITE" id="PS00518">
    <property type="entry name" value="ZF_RING_1"/>
    <property type="match status" value="1"/>
</dbReference>